<accession>A0A7Y6III3</accession>
<dbReference type="GO" id="GO:0043856">
    <property type="term" value="F:anti-sigma factor antagonist activity"/>
    <property type="evidence" value="ECO:0007669"/>
    <property type="project" value="TreeGrafter"/>
</dbReference>
<reference evidence="2 3" key="1">
    <citation type="submission" date="2020-06" db="EMBL/GenBank/DDBJ databases">
        <authorList>
            <person name="Chanama M."/>
        </authorList>
    </citation>
    <scope>NUCLEOTIDE SEQUENCE [LARGE SCALE GENOMIC DNA]</scope>
    <source>
        <strain evidence="2 3">TBRC6557</strain>
    </source>
</reference>
<dbReference type="Gene3D" id="3.30.750.24">
    <property type="entry name" value="STAS domain"/>
    <property type="match status" value="1"/>
</dbReference>
<dbReference type="SUPFAM" id="SSF52091">
    <property type="entry name" value="SpoIIaa-like"/>
    <property type="match status" value="1"/>
</dbReference>
<evidence type="ECO:0000313" key="2">
    <source>
        <dbReference type="EMBL" id="NUW38909.1"/>
    </source>
</evidence>
<dbReference type="InterPro" id="IPR058548">
    <property type="entry name" value="MlaB-like_STAS"/>
</dbReference>
<proteinExistence type="predicted"/>
<organism evidence="2 3">
    <name type="scientific">Nonomuraea rhodomycinica</name>
    <dbReference type="NCBI Taxonomy" id="1712872"/>
    <lineage>
        <taxon>Bacteria</taxon>
        <taxon>Bacillati</taxon>
        <taxon>Actinomycetota</taxon>
        <taxon>Actinomycetes</taxon>
        <taxon>Streptosporangiales</taxon>
        <taxon>Streptosporangiaceae</taxon>
        <taxon>Nonomuraea</taxon>
    </lineage>
</organism>
<dbReference type="AlphaFoldDB" id="A0A7Y6III3"/>
<sequence>MLDKNPLRVEVATPDPMTVRLALSGDLDYGTVSELAALALDREVRQLDVDLSGLSFIDSSGLAALIRLHHQAERAEAVLRVVAVTPYLRNVLRMTALDRLFSLPPS</sequence>
<dbReference type="PROSITE" id="PS50801">
    <property type="entry name" value="STAS"/>
    <property type="match status" value="1"/>
</dbReference>
<dbReference type="Pfam" id="PF13466">
    <property type="entry name" value="STAS_2"/>
    <property type="match status" value="1"/>
</dbReference>
<dbReference type="CDD" id="cd07043">
    <property type="entry name" value="STAS_anti-anti-sigma_factors"/>
    <property type="match status" value="1"/>
</dbReference>
<dbReference type="EMBL" id="JABWGO010000001">
    <property type="protein sequence ID" value="NUW38909.1"/>
    <property type="molecule type" value="Genomic_DNA"/>
</dbReference>
<dbReference type="PANTHER" id="PTHR33495">
    <property type="entry name" value="ANTI-SIGMA FACTOR ANTAGONIST TM_1081-RELATED-RELATED"/>
    <property type="match status" value="1"/>
</dbReference>
<dbReference type="InterPro" id="IPR036513">
    <property type="entry name" value="STAS_dom_sf"/>
</dbReference>
<comment type="caution">
    <text evidence="2">The sequence shown here is derived from an EMBL/GenBank/DDBJ whole genome shotgun (WGS) entry which is preliminary data.</text>
</comment>
<name>A0A7Y6III3_9ACTN</name>
<dbReference type="Proteomes" id="UP000546126">
    <property type="component" value="Unassembled WGS sequence"/>
</dbReference>
<evidence type="ECO:0000259" key="1">
    <source>
        <dbReference type="PROSITE" id="PS50801"/>
    </source>
</evidence>
<dbReference type="InterPro" id="IPR002645">
    <property type="entry name" value="STAS_dom"/>
</dbReference>
<feature type="domain" description="STAS" evidence="1">
    <location>
        <begin position="21"/>
        <end position="106"/>
    </location>
</feature>
<dbReference type="RefSeq" id="WP_175598528.1">
    <property type="nucleotide sequence ID" value="NZ_JABWGO010000001.1"/>
</dbReference>
<keyword evidence="3" id="KW-1185">Reference proteome</keyword>
<dbReference type="PANTHER" id="PTHR33495:SF2">
    <property type="entry name" value="ANTI-SIGMA FACTOR ANTAGONIST TM_1081-RELATED"/>
    <property type="match status" value="1"/>
</dbReference>
<gene>
    <name evidence="2" type="ORF">HT134_02025</name>
</gene>
<evidence type="ECO:0000313" key="3">
    <source>
        <dbReference type="Proteomes" id="UP000546126"/>
    </source>
</evidence>
<protein>
    <submittedName>
        <fullName evidence="2">STAS domain-containing protein</fullName>
    </submittedName>
</protein>